<dbReference type="PANTHER" id="PTHR37534">
    <property type="entry name" value="TRANSCRIPTIONAL ACTIVATOR PROTEIN UGA3"/>
    <property type="match status" value="1"/>
</dbReference>
<evidence type="ECO:0000256" key="1">
    <source>
        <dbReference type="ARBA" id="ARBA00023242"/>
    </source>
</evidence>
<dbReference type="PANTHER" id="PTHR37534:SF46">
    <property type="entry name" value="ZN(II)2CYS6 TRANSCRIPTION FACTOR (EUROFUNG)"/>
    <property type="match status" value="1"/>
</dbReference>
<feature type="region of interest" description="Disordered" evidence="2">
    <location>
        <begin position="186"/>
        <end position="235"/>
    </location>
</feature>
<dbReference type="EMBL" id="PJEX01000077">
    <property type="protein sequence ID" value="TKW56120.1"/>
    <property type="molecule type" value="Genomic_DNA"/>
</dbReference>
<protein>
    <submittedName>
        <fullName evidence="3">Uncharacterized protein</fullName>
    </submittedName>
</protein>
<dbReference type="AlphaFoldDB" id="A0A4U6XJE9"/>
<organism evidence="3 4">
    <name type="scientific">Colletotrichum tanaceti</name>
    <dbReference type="NCBI Taxonomy" id="1306861"/>
    <lineage>
        <taxon>Eukaryota</taxon>
        <taxon>Fungi</taxon>
        <taxon>Dikarya</taxon>
        <taxon>Ascomycota</taxon>
        <taxon>Pezizomycotina</taxon>
        <taxon>Sordariomycetes</taxon>
        <taxon>Hypocreomycetidae</taxon>
        <taxon>Glomerellales</taxon>
        <taxon>Glomerellaceae</taxon>
        <taxon>Colletotrichum</taxon>
        <taxon>Colletotrichum destructivum species complex</taxon>
    </lineage>
</organism>
<feature type="compositionally biased region" description="Polar residues" evidence="2">
    <location>
        <begin position="124"/>
        <end position="144"/>
    </location>
</feature>
<keyword evidence="1" id="KW-0539">Nucleus</keyword>
<accession>A0A4U6XJE9</accession>
<dbReference type="STRING" id="1306861.A0A4U6XJE9"/>
<keyword evidence="4" id="KW-1185">Reference proteome</keyword>
<feature type="non-terminal residue" evidence="3">
    <location>
        <position position="1"/>
    </location>
</feature>
<proteinExistence type="predicted"/>
<comment type="caution">
    <text evidence="3">The sequence shown here is derived from an EMBL/GenBank/DDBJ whole genome shotgun (WGS) entry which is preliminary data.</text>
</comment>
<name>A0A4U6XJE9_9PEZI</name>
<evidence type="ECO:0000313" key="4">
    <source>
        <dbReference type="Proteomes" id="UP000310108"/>
    </source>
</evidence>
<evidence type="ECO:0000256" key="2">
    <source>
        <dbReference type="SAM" id="MobiDB-lite"/>
    </source>
</evidence>
<feature type="region of interest" description="Disordered" evidence="2">
    <location>
        <begin position="111"/>
        <end position="147"/>
    </location>
</feature>
<dbReference type="Proteomes" id="UP000310108">
    <property type="component" value="Unassembled WGS sequence"/>
</dbReference>
<dbReference type="OrthoDB" id="39175at2759"/>
<gene>
    <name evidence="3" type="ORF">CTA1_8266</name>
</gene>
<evidence type="ECO:0000313" key="3">
    <source>
        <dbReference type="EMBL" id="TKW56120.1"/>
    </source>
</evidence>
<feature type="region of interest" description="Disordered" evidence="2">
    <location>
        <begin position="253"/>
        <end position="281"/>
    </location>
</feature>
<reference evidence="3 4" key="1">
    <citation type="journal article" date="2019" name="PLoS ONE">
        <title>Comparative genome analysis indicates high evolutionary potential of pathogenicity genes in Colletotrichum tanaceti.</title>
        <authorList>
            <person name="Lelwala R.V."/>
            <person name="Korhonen P.K."/>
            <person name="Young N.D."/>
            <person name="Scott J.B."/>
            <person name="Ades P.A."/>
            <person name="Gasser R.B."/>
            <person name="Taylor P.W.J."/>
        </authorList>
    </citation>
    <scope>NUCLEOTIDE SEQUENCE [LARGE SCALE GENOMIC DNA]</scope>
    <source>
        <strain evidence="3">BRIP57314</strain>
    </source>
</reference>
<sequence>FTTFSYPRVLYRSKRLTPVLSINTPEGLKKVLRWNRSPHVHVPKRPTSFVGGQDCDETRPECIACVQRGIQCSGYHRPVAFKDVTSRAAESSKRFEEARWTALRLEDDRRKRRRNTIDPPEDPSSASQSPSGNVTALPQNTFPSMETVPAPLPPWNYTNNDGWPGGSFTLPWPLYETSSGLVSDALPQEDQSQERAVISDEDLPGQDHKTTAPDKPPNSLVAVSRGEQPDPLLPAEASSPALALMSWDEFIVPDGSSPGSTGSTTSPSSDSSPLGDPTTDSRLSLPLEEVLIQHFDRNVLPSIPVTLAFPNLFRQSSGFRFAVLALAASNMKLLQPLPLNAKRLREAFDNKSVWLYYDTAVKGLQSQLHNIENHHGEELAGAALLLAYHELEAGTALGIRNHATGLDAIASKLDFAASSVPDLFKAWRMLRYDVRLMMTPTRSTCNAADVFDAASLLDPQLAIRDILSRLFVLHARFAMEASFTHDNTVEGGSASEKAAIWLTSVLGRECDHRHFRLRDFHKDDLTPDFILRQCDIFAHRLDNWHRALCDHDMPTVRLGSDSDIVSGPSFETFVTYKFADERKALEYVIYLVCRMTCSYLRSIFNPFMKSSSTEALGKVILGVVCGMNMQQRQQFTVLRLDLLLKMAASLSEGTNFITTILDSILPKVMSFCFTGPDMISWVYLRSSLELELRERRKGRAIRATIEGWEEDCEMWELVNTRAVAAFGDYSGKGYFRDCYVIQGWGCERAPS</sequence>